<gene>
    <name evidence="1" type="ORF">AKO1_001292</name>
</gene>
<comment type="caution">
    <text evidence="1">The sequence shown here is derived from an EMBL/GenBank/DDBJ whole genome shotgun (WGS) entry which is preliminary data.</text>
</comment>
<accession>A0AAW2ZBT8</accession>
<protein>
    <submittedName>
        <fullName evidence="1">Uncharacterized protein</fullName>
    </submittedName>
</protein>
<dbReference type="AlphaFoldDB" id="A0AAW2ZBT8"/>
<dbReference type="EMBL" id="JAOPGA020001285">
    <property type="protein sequence ID" value="KAL0486935.1"/>
    <property type="molecule type" value="Genomic_DNA"/>
</dbReference>
<evidence type="ECO:0000313" key="1">
    <source>
        <dbReference type="EMBL" id="KAL0486935.1"/>
    </source>
</evidence>
<organism evidence="1 2">
    <name type="scientific">Acrasis kona</name>
    <dbReference type="NCBI Taxonomy" id="1008807"/>
    <lineage>
        <taxon>Eukaryota</taxon>
        <taxon>Discoba</taxon>
        <taxon>Heterolobosea</taxon>
        <taxon>Tetramitia</taxon>
        <taxon>Eutetramitia</taxon>
        <taxon>Acrasidae</taxon>
        <taxon>Acrasis</taxon>
    </lineage>
</organism>
<sequence>MQAHFTFNTQCFPQTTLTGARSSMIIPSSIHNYLPPPPSQDDEDDIVINTEEYFGRVNGQNTYINTCNGPVTMDAALSNAMNGMQESAEVVIQSLVRYCPAQDKRIVEIEFEQLQRLLEATRKKEGWSWLLEMIIHVQTRMVQGDVTRRTTKFSLGIAKEEYVEEWFGMMDPTSMRKSERQRRIREAGGDFDHDTWQHMKFSGEKVNNIPIAPKGWNRFSFERKFDNGNPSEFFHFSLDTITFSYCFNTHELQASFAYSVFSPRLVQGEGFVWAPC</sequence>
<evidence type="ECO:0000313" key="2">
    <source>
        <dbReference type="Proteomes" id="UP001431209"/>
    </source>
</evidence>
<reference evidence="1 2" key="1">
    <citation type="submission" date="2024-03" db="EMBL/GenBank/DDBJ databases">
        <title>The Acrasis kona genome and developmental transcriptomes reveal deep origins of eukaryotic multicellular pathways.</title>
        <authorList>
            <person name="Sheikh S."/>
            <person name="Fu C.-J."/>
            <person name="Brown M.W."/>
            <person name="Baldauf S.L."/>
        </authorList>
    </citation>
    <scope>NUCLEOTIDE SEQUENCE [LARGE SCALE GENOMIC DNA]</scope>
    <source>
        <strain evidence="1 2">ATCC MYA-3509</strain>
    </source>
</reference>
<proteinExistence type="predicted"/>
<dbReference type="Proteomes" id="UP001431209">
    <property type="component" value="Unassembled WGS sequence"/>
</dbReference>
<name>A0AAW2ZBT8_9EUKA</name>
<keyword evidence="2" id="KW-1185">Reference proteome</keyword>